<organism evidence="2">
    <name type="scientific">Oryza sativa subsp. japonica</name>
    <name type="common">Rice</name>
    <dbReference type="NCBI Taxonomy" id="39947"/>
    <lineage>
        <taxon>Eukaryota</taxon>
        <taxon>Viridiplantae</taxon>
        <taxon>Streptophyta</taxon>
        <taxon>Embryophyta</taxon>
        <taxon>Tracheophyta</taxon>
        <taxon>Spermatophyta</taxon>
        <taxon>Magnoliopsida</taxon>
        <taxon>Liliopsida</taxon>
        <taxon>Poales</taxon>
        <taxon>Poaceae</taxon>
        <taxon>BOP clade</taxon>
        <taxon>Oryzoideae</taxon>
        <taxon>Oryzeae</taxon>
        <taxon>Oryzinae</taxon>
        <taxon>Oryza</taxon>
        <taxon>Oryza sativa</taxon>
    </lineage>
</organism>
<keyword evidence="1" id="KW-0732">Signal</keyword>
<reference evidence="2" key="3">
    <citation type="submission" date="2006-01" db="EMBL/GenBank/DDBJ databases">
        <authorList>
            <person name="Buell R."/>
        </authorList>
    </citation>
    <scope>NUCLEOTIDE SEQUENCE</scope>
</reference>
<dbReference type="EMBL" id="DP000011">
    <property type="protein sequence ID" value="ABA97649.1"/>
    <property type="molecule type" value="Genomic_DNA"/>
</dbReference>
<feature type="chain" id="PRO_5004214203" evidence="1">
    <location>
        <begin position="22"/>
        <end position="226"/>
    </location>
</feature>
<reference evidence="2" key="1">
    <citation type="journal article" date="2005" name="BMC Biol.">
        <title>The sequence of rice chromosomes 11 and 12, rich in disease resistance genes and recent gene duplications.</title>
        <authorList>
            <consortium name="The rice chromosomes 11 and 12 sequencing consortia"/>
        </authorList>
    </citation>
    <scope>NUCLEOTIDE SEQUENCE [LARGE SCALE GENOMIC DNA]</scope>
</reference>
<gene>
    <name evidence="2" type="ordered locus">LOC_Os12g24130</name>
</gene>
<sequence>MPSCTLAVAAVVLVATSPLRCRRCFGRRRPSRPLDSSCSARSWLLLRGQGGGRRRTGGRRNFEDFGDFAASGFSPQVWRVPTWRSLSKKLRVTLFFNKQGVEAPEMCGVYMPYGRSPRFARNQRNDDHFITEVYIEIINQISQELDNHFDEVNMELFSYMTADSFASFDAQKIHRYIGRASGKLFGYECSQGGVEYFRFKFFVVYEHYISILKDYVRNRAYMKRTI</sequence>
<name>Q2QSH1_ORYSJ</name>
<evidence type="ECO:0000313" key="2">
    <source>
        <dbReference type="EMBL" id="ABA97649.1"/>
    </source>
</evidence>
<proteinExistence type="predicted"/>
<protein>
    <submittedName>
        <fullName evidence="2">Uncharacterized protein</fullName>
    </submittedName>
</protein>
<accession>Q2QSH1</accession>
<dbReference type="AlphaFoldDB" id="Q2QSH1"/>
<reference evidence="2" key="2">
    <citation type="submission" date="2005-04" db="EMBL/GenBank/DDBJ databases">
        <authorList>
            <person name="Buell C.R."/>
            <person name="Wing R.A."/>
            <person name="McCombie W.A."/>
            <person name="Ouyang S."/>
        </authorList>
    </citation>
    <scope>NUCLEOTIDE SEQUENCE</scope>
</reference>
<feature type="signal peptide" evidence="1">
    <location>
        <begin position="1"/>
        <end position="21"/>
    </location>
</feature>
<evidence type="ECO:0000256" key="1">
    <source>
        <dbReference type="SAM" id="SignalP"/>
    </source>
</evidence>